<evidence type="ECO:0000256" key="2">
    <source>
        <dbReference type="SAM" id="Phobius"/>
    </source>
</evidence>
<keyword evidence="4" id="KW-1185">Reference proteome</keyword>
<feature type="region of interest" description="Disordered" evidence="1">
    <location>
        <begin position="125"/>
        <end position="154"/>
    </location>
</feature>
<sequence length="171" mass="17866">MGQTAISAGLVVVGLLLVGVPLLCVLAAFRYSRRRRPQLERSETCDLLAASTTSTKVGSSDPEAAPGDDGGDDALKPLIQQQPSPPPSPTRYVLDDLKIASLAPKAQVATPTISQLSVSVLSRSISASGRPKLRPKQNRRATVGSEPIGSSPSVLSVKRRATVISRRGASS</sequence>
<evidence type="ECO:0000256" key="1">
    <source>
        <dbReference type="SAM" id="MobiDB-lite"/>
    </source>
</evidence>
<dbReference type="InParanoid" id="A0A165JI54"/>
<keyword evidence="2" id="KW-0472">Membrane</keyword>
<feature type="transmembrane region" description="Helical" evidence="2">
    <location>
        <begin position="6"/>
        <end position="29"/>
    </location>
</feature>
<feature type="region of interest" description="Disordered" evidence="1">
    <location>
        <begin position="51"/>
        <end position="91"/>
    </location>
</feature>
<name>A0A165JI54_EXIGL</name>
<proteinExistence type="predicted"/>
<keyword evidence="2" id="KW-1133">Transmembrane helix</keyword>
<accession>A0A165JI54</accession>
<dbReference type="EMBL" id="KV425966">
    <property type="protein sequence ID" value="KZV94878.1"/>
    <property type="molecule type" value="Genomic_DNA"/>
</dbReference>
<organism evidence="3 4">
    <name type="scientific">Exidia glandulosa HHB12029</name>
    <dbReference type="NCBI Taxonomy" id="1314781"/>
    <lineage>
        <taxon>Eukaryota</taxon>
        <taxon>Fungi</taxon>
        <taxon>Dikarya</taxon>
        <taxon>Basidiomycota</taxon>
        <taxon>Agaricomycotina</taxon>
        <taxon>Agaricomycetes</taxon>
        <taxon>Auriculariales</taxon>
        <taxon>Exidiaceae</taxon>
        <taxon>Exidia</taxon>
    </lineage>
</organism>
<protein>
    <submittedName>
        <fullName evidence="3">Uncharacterized protein</fullName>
    </submittedName>
</protein>
<evidence type="ECO:0000313" key="3">
    <source>
        <dbReference type="EMBL" id="KZV94878.1"/>
    </source>
</evidence>
<reference evidence="3 4" key="1">
    <citation type="journal article" date="2016" name="Mol. Biol. Evol.">
        <title>Comparative Genomics of Early-Diverging Mushroom-Forming Fungi Provides Insights into the Origins of Lignocellulose Decay Capabilities.</title>
        <authorList>
            <person name="Nagy L.G."/>
            <person name="Riley R."/>
            <person name="Tritt A."/>
            <person name="Adam C."/>
            <person name="Daum C."/>
            <person name="Floudas D."/>
            <person name="Sun H."/>
            <person name="Yadav J.S."/>
            <person name="Pangilinan J."/>
            <person name="Larsson K.H."/>
            <person name="Matsuura K."/>
            <person name="Barry K."/>
            <person name="Labutti K."/>
            <person name="Kuo R."/>
            <person name="Ohm R.A."/>
            <person name="Bhattacharya S.S."/>
            <person name="Shirouzu T."/>
            <person name="Yoshinaga Y."/>
            <person name="Martin F.M."/>
            <person name="Grigoriev I.V."/>
            <person name="Hibbett D.S."/>
        </authorList>
    </citation>
    <scope>NUCLEOTIDE SEQUENCE [LARGE SCALE GENOMIC DNA]</scope>
    <source>
        <strain evidence="3 4">HHB12029</strain>
    </source>
</reference>
<dbReference type="Proteomes" id="UP000077266">
    <property type="component" value="Unassembled WGS sequence"/>
</dbReference>
<dbReference type="AlphaFoldDB" id="A0A165JI54"/>
<evidence type="ECO:0000313" key="4">
    <source>
        <dbReference type="Proteomes" id="UP000077266"/>
    </source>
</evidence>
<keyword evidence="2" id="KW-0812">Transmembrane</keyword>
<gene>
    <name evidence="3" type="ORF">EXIGLDRAFT_834709</name>
</gene>